<dbReference type="EMBL" id="QYUJ01000004">
    <property type="protein sequence ID" value="RJF75676.1"/>
    <property type="molecule type" value="Genomic_DNA"/>
</dbReference>
<dbReference type="Proteomes" id="UP000286287">
    <property type="component" value="Unassembled WGS sequence"/>
</dbReference>
<reference evidence="1 2" key="1">
    <citation type="submission" date="2018-09" db="EMBL/GenBank/DDBJ databases">
        <authorList>
            <person name="Zhu H."/>
        </authorList>
    </citation>
    <scope>NUCLEOTIDE SEQUENCE [LARGE SCALE GENOMIC DNA]</scope>
    <source>
        <strain evidence="1 2">K2S05-167</strain>
    </source>
</reference>
<accession>A0A418VHR5</accession>
<organism evidence="1 2">
    <name type="scientific">Deinococcus cavernae</name>
    <dbReference type="NCBI Taxonomy" id="2320857"/>
    <lineage>
        <taxon>Bacteria</taxon>
        <taxon>Thermotogati</taxon>
        <taxon>Deinococcota</taxon>
        <taxon>Deinococci</taxon>
        <taxon>Deinococcales</taxon>
        <taxon>Deinococcaceae</taxon>
        <taxon>Deinococcus</taxon>
    </lineage>
</organism>
<dbReference type="RefSeq" id="WP_119760266.1">
    <property type="nucleotide sequence ID" value="NZ_QYUJ01000004.1"/>
</dbReference>
<dbReference type="AlphaFoldDB" id="A0A418VHR5"/>
<comment type="caution">
    <text evidence="1">The sequence shown here is derived from an EMBL/GenBank/DDBJ whole genome shotgun (WGS) entry which is preliminary data.</text>
</comment>
<protein>
    <submittedName>
        <fullName evidence="1">Uncharacterized protein</fullName>
    </submittedName>
</protein>
<proteinExistence type="predicted"/>
<keyword evidence="2" id="KW-1185">Reference proteome</keyword>
<evidence type="ECO:0000313" key="2">
    <source>
        <dbReference type="Proteomes" id="UP000286287"/>
    </source>
</evidence>
<evidence type="ECO:0000313" key="1">
    <source>
        <dbReference type="EMBL" id="RJF75676.1"/>
    </source>
</evidence>
<gene>
    <name evidence="1" type="ORF">D3875_01110</name>
</gene>
<name>A0A418VHR5_9DEIO</name>
<sequence length="110" mass="12387">MSVDLVPAPRQFTGDPAIPIFFDDRFDLTSQFAVWVSMIAFGMSVETGAADGKDITKANHREFWMRVSRILDHLEPLLVRSFANGFFKTVFSRASCPQYRSSSAIRLSHA</sequence>